<dbReference type="STRING" id="706570.PT85_10855"/>
<dbReference type="EMBL" id="JTAK01000004">
    <property type="protein sequence ID" value="KHO64681.1"/>
    <property type="molecule type" value="Genomic_DNA"/>
</dbReference>
<evidence type="ECO:0000313" key="2">
    <source>
        <dbReference type="EMBL" id="SIQ15986.1"/>
    </source>
</evidence>
<sequence length="202" mass="23119">MDTLPTEQLASWIATGEVLVADGRGPKVVRCRDGLLLKILRPRRHIALARLFPAAGRFTRNAECLLRLGFPAPHVREAFWLDRPHGLSGCRYEPLAGQSLEELLAEHPERLAALIPALARFILQLHARHIYFRSLHPGNILLLESGGFGLIDLLDLHLKPLPLSAWHIRRNFRHLEQALQRRQLANFPLDALRSEYERLRRL</sequence>
<proteinExistence type="predicted"/>
<name>A0A0B3BUG9_9PSED</name>
<evidence type="ECO:0000313" key="4">
    <source>
        <dbReference type="Proteomes" id="UP000186079"/>
    </source>
</evidence>
<keyword evidence="2" id="KW-0418">Kinase</keyword>
<evidence type="ECO:0000313" key="1">
    <source>
        <dbReference type="EMBL" id="KHO64681.1"/>
    </source>
</evidence>
<accession>A0A0B3BUG9</accession>
<dbReference type="AlphaFoldDB" id="A0A0B3BUG9"/>
<dbReference type="Proteomes" id="UP000030980">
    <property type="component" value="Unassembled WGS sequence"/>
</dbReference>
<dbReference type="SUPFAM" id="SSF56112">
    <property type="entry name" value="Protein kinase-like (PK-like)"/>
    <property type="match status" value="1"/>
</dbReference>
<dbReference type="Proteomes" id="UP000186079">
    <property type="component" value="Unassembled WGS sequence"/>
</dbReference>
<keyword evidence="2" id="KW-0808">Transferase</keyword>
<dbReference type="EMBL" id="FTMC01000003">
    <property type="protein sequence ID" value="SIQ15986.1"/>
    <property type="molecule type" value="Genomic_DNA"/>
</dbReference>
<keyword evidence="3" id="KW-1185">Reference proteome</keyword>
<gene>
    <name evidence="1" type="ORF">PT85_10855</name>
    <name evidence="2" type="ORF">SAMN05421672_103200</name>
</gene>
<dbReference type="RefSeq" id="WP_027589994.1">
    <property type="nucleotide sequence ID" value="NZ_FMUP01000002.1"/>
</dbReference>
<dbReference type="GO" id="GO:0016301">
    <property type="term" value="F:kinase activity"/>
    <property type="evidence" value="ECO:0007669"/>
    <property type="project" value="UniProtKB-KW"/>
</dbReference>
<reference evidence="1 3" key="1">
    <citation type="submission" date="2014-11" db="EMBL/GenBank/DDBJ databases">
        <title>Genome sequence of Pseudomonas tuomuerensis JCM 14085.</title>
        <authorList>
            <person name="Shin S.-K."/>
            <person name="Yi H."/>
        </authorList>
    </citation>
    <scope>NUCLEOTIDE SEQUENCE [LARGE SCALE GENOMIC DNA]</scope>
    <source>
        <strain evidence="1 3">JCM 14085</strain>
    </source>
</reference>
<reference evidence="2 4" key="2">
    <citation type="submission" date="2017-01" db="EMBL/GenBank/DDBJ databases">
        <authorList>
            <person name="Mah S.A."/>
            <person name="Swanson W.J."/>
            <person name="Moy G.W."/>
            <person name="Vacquier V.D."/>
        </authorList>
    </citation>
    <scope>NUCLEOTIDE SEQUENCE [LARGE SCALE GENOMIC DNA]</scope>
    <source>
        <strain evidence="2 4">ATCC 29606</strain>
    </source>
</reference>
<dbReference type="InterPro" id="IPR011009">
    <property type="entry name" value="Kinase-like_dom_sf"/>
</dbReference>
<protein>
    <submittedName>
        <fullName evidence="2">Lipopolysaccharide kinase (Kdo/WaaP) family protein</fullName>
    </submittedName>
    <submittedName>
        <fullName evidence="1">Toluene tolerance protein</fullName>
    </submittedName>
</protein>
<evidence type="ECO:0000313" key="3">
    <source>
        <dbReference type="Proteomes" id="UP000030980"/>
    </source>
</evidence>
<dbReference type="Pfam" id="PF06293">
    <property type="entry name" value="Kdo"/>
    <property type="match status" value="1"/>
</dbReference>
<dbReference type="OrthoDB" id="8534453at2"/>
<organism evidence="1 3">
    <name type="scientific">Pseudomonas flexibilis</name>
    <dbReference type="NCBI Taxonomy" id="706570"/>
    <lineage>
        <taxon>Bacteria</taxon>
        <taxon>Pseudomonadati</taxon>
        <taxon>Pseudomonadota</taxon>
        <taxon>Gammaproteobacteria</taxon>
        <taxon>Pseudomonadales</taxon>
        <taxon>Pseudomonadaceae</taxon>
        <taxon>Pseudomonas</taxon>
    </lineage>
</organism>